<dbReference type="GO" id="GO:0016787">
    <property type="term" value="F:hydrolase activity"/>
    <property type="evidence" value="ECO:0007669"/>
    <property type="project" value="UniProtKB-KW"/>
</dbReference>
<evidence type="ECO:0000256" key="3">
    <source>
        <dbReference type="ARBA" id="ARBA00022695"/>
    </source>
</evidence>
<keyword evidence="12" id="KW-1185">Reference proteome</keyword>
<evidence type="ECO:0000313" key="11">
    <source>
        <dbReference type="EMBL" id="KAF2880067.1"/>
    </source>
</evidence>
<evidence type="ECO:0000256" key="5">
    <source>
        <dbReference type="ARBA" id="ARBA00022759"/>
    </source>
</evidence>
<keyword evidence="3" id="KW-0548">Nucleotidyltransferase</keyword>
<dbReference type="Pfam" id="PF17919">
    <property type="entry name" value="RT_RNaseH_2"/>
    <property type="match status" value="1"/>
</dbReference>
<feature type="domain" description="Integrase zinc-binding" evidence="10">
    <location>
        <begin position="309"/>
        <end position="351"/>
    </location>
</feature>
<dbReference type="AlphaFoldDB" id="A0A8K0C744"/>
<feature type="domain" description="Reverse transcriptase RNase H-like" evidence="8">
    <location>
        <begin position="204"/>
        <end position="252"/>
    </location>
</feature>
<proteinExistence type="predicted"/>
<dbReference type="Pfam" id="PF17917">
    <property type="entry name" value="RT_RNaseH"/>
    <property type="match status" value="1"/>
</dbReference>
<keyword evidence="4" id="KW-0540">Nuclease</keyword>
<organism evidence="11 12">
    <name type="scientific">Ignelater luminosus</name>
    <name type="common">Cucubano</name>
    <name type="synonym">Pyrophorus luminosus</name>
    <dbReference type="NCBI Taxonomy" id="2038154"/>
    <lineage>
        <taxon>Eukaryota</taxon>
        <taxon>Metazoa</taxon>
        <taxon>Ecdysozoa</taxon>
        <taxon>Arthropoda</taxon>
        <taxon>Hexapoda</taxon>
        <taxon>Insecta</taxon>
        <taxon>Pterygota</taxon>
        <taxon>Neoptera</taxon>
        <taxon>Endopterygota</taxon>
        <taxon>Coleoptera</taxon>
        <taxon>Polyphaga</taxon>
        <taxon>Elateriformia</taxon>
        <taxon>Elateroidea</taxon>
        <taxon>Elateridae</taxon>
        <taxon>Agrypninae</taxon>
        <taxon>Pyrophorini</taxon>
        <taxon>Ignelater</taxon>
    </lineage>
</organism>
<evidence type="ECO:0000259" key="10">
    <source>
        <dbReference type="Pfam" id="PF17921"/>
    </source>
</evidence>
<dbReference type="CDD" id="cd09274">
    <property type="entry name" value="RNase_HI_RT_Ty3"/>
    <property type="match status" value="1"/>
</dbReference>
<dbReference type="InterPro" id="IPR043502">
    <property type="entry name" value="DNA/RNA_pol_sf"/>
</dbReference>
<evidence type="ECO:0000259" key="9">
    <source>
        <dbReference type="Pfam" id="PF17919"/>
    </source>
</evidence>
<dbReference type="InterPro" id="IPR041588">
    <property type="entry name" value="Integrase_H2C2"/>
</dbReference>
<evidence type="ECO:0000256" key="2">
    <source>
        <dbReference type="ARBA" id="ARBA00022679"/>
    </source>
</evidence>
<name>A0A8K0C744_IGNLU</name>
<dbReference type="EC" id="2.7.7.49" evidence="1"/>
<dbReference type="InterPro" id="IPR041373">
    <property type="entry name" value="RT_RNaseH"/>
</dbReference>
<evidence type="ECO:0000313" key="12">
    <source>
        <dbReference type="Proteomes" id="UP000801492"/>
    </source>
</evidence>
<dbReference type="EMBL" id="VTPC01091032">
    <property type="protein sequence ID" value="KAF2880067.1"/>
    <property type="molecule type" value="Genomic_DNA"/>
</dbReference>
<dbReference type="Gene3D" id="1.10.340.70">
    <property type="match status" value="1"/>
</dbReference>
<keyword evidence="6" id="KW-0378">Hydrolase</keyword>
<dbReference type="GO" id="GO:0003964">
    <property type="term" value="F:RNA-directed DNA polymerase activity"/>
    <property type="evidence" value="ECO:0007669"/>
    <property type="project" value="UniProtKB-KW"/>
</dbReference>
<keyword evidence="2" id="KW-0808">Transferase</keyword>
<sequence>YNAKLLGPGNGKKQELKVYGKVKLPIKWSGDRYVINCFVVDTSENLLGNLRNFEYEIELKENAVPYAITTPRRIPLTLTKEVEKELNRMERDGGVIILSKNGLTLNKDECEFRRSETPYLGFIISANGIRPDAKSVETIKQYPVPTDVTTLIEGIASTRVLAKFSTSKKTRVSSDSSSYGIGAVLEQQQEDGLWQPVYFCSKMACERLEQFLLGTKFEILTDDKPLTSILQTKELNRLSNRLQRFRIRLSKFNEIQYVPGKNFYIPDALSRAPLESGMEDQDILMDDVDIYMSTQLYSISDCDTKNDDVHEGHMGINKCLLRAKETVWWPGLRQQLINLIEFCETCLKNKQPSVEPTIPSKLPTRPWEIIGADLACHNNNTYLVIQYYYSKYPEIRKLQNTTSQAIVEYCKELKMLCPIMGYPPS</sequence>
<evidence type="ECO:0000256" key="1">
    <source>
        <dbReference type="ARBA" id="ARBA00012493"/>
    </source>
</evidence>
<reference evidence="11" key="1">
    <citation type="submission" date="2019-08" db="EMBL/GenBank/DDBJ databases">
        <title>The genome of the North American firefly Photinus pyralis.</title>
        <authorList>
            <consortium name="Photinus pyralis genome working group"/>
            <person name="Fallon T.R."/>
            <person name="Sander Lower S.E."/>
            <person name="Weng J.-K."/>
        </authorList>
    </citation>
    <scope>NUCLEOTIDE SEQUENCE</scope>
    <source>
        <strain evidence="11">TRF0915ILg1</strain>
        <tissue evidence="11">Whole body</tissue>
    </source>
</reference>
<evidence type="ECO:0000256" key="7">
    <source>
        <dbReference type="ARBA" id="ARBA00022918"/>
    </source>
</evidence>
<keyword evidence="7" id="KW-0695">RNA-directed DNA polymerase</keyword>
<dbReference type="SUPFAM" id="SSF56672">
    <property type="entry name" value="DNA/RNA polymerases"/>
    <property type="match status" value="1"/>
</dbReference>
<dbReference type="PANTHER" id="PTHR37984:SF9">
    <property type="entry name" value="INTEGRASE CATALYTIC DOMAIN-CONTAINING PROTEIN"/>
    <property type="match status" value="1"/>
</dbReference>
<evidence type="ECO:0000256" key="6">
    <source>
        <dbReference type="ARBA" id="ARBA00022801"/>
    </source>
</evidence>
<dbReference type="PANTHER" id="PTHR37984">
    <property type="entry name" value="PROTEIN CBG26694"/>
    <property type="match status" value="1"/>
</dbReference>
<dbReference type="InterPro" id="IPR041577">
    <property type="entry name" value="RT_RNaseH_2"/>
</dbReference>
<feature type="domain" description="Reverse transcriptase/retrotransposon-derived protein RNase H-like" evidence="9">
    <location>
        <begin position="148"/>
        <end position="202"/>
    </location>
</feature>
<dbReference type="Proteomes" id="UP000801492">
    <property type="component" value="Unassembled WGS sequence"/>
</dbReference>
<dbReference type="OrthoDB" id="6766226at2759"/>
<comment type="caution">
    <text evidence="11">The sequence shown here is derived from an EMBL/GenBank/DDBJ whole genome shotgun (WGS) entry which is preliminary data.</text>
</comment>
<gene>
    <name evidence="11" type="ORF">ILUMI_26103</name>
</gene>
<evidence type="ECO:0000256" key="4">
    <source>
        <dbReference type="ARBA" id="ARBA00022722"/>
    </source>
</evidence>
<accession>A0A8K0C744</accession>
<keyword evidence="5" id="KW-0255">Endonuclease</keyword>
<dbReference type="GO" id="GO:0004519">
    <property type="term" value="F:endonuclease activity"/>
    <property type="evidence" value="ECO:0007669"/>
    <property type="project" value="UniProtKB-KW"/>
</dbReference>
<evidence type="ECO:0000259" key="8">
    <source>
        <dbReference type="Pfam" id="PF17917"/>
    </source>
</evidence>
<protein>
    <recommendedName>
        <fullName evidence="1">RNA-directed DNA polymerase</fullName>
        <ecNumber evidence="1">2.7.7.49</ecNumber>
    </recommendedName>
</protein>
<dbReference type="InterPro" id="IPR050951">
    <property type="entry name" value="Retrovirus_Pol_polyprotein"/>
</dbReference>
<dbReference type="Pfam" id="PF17921">
    <property type="entry name" value="Integrase_H2C2"/>
    <property type="match status" value="1"/>
</dbReference>
<dbReference type="InterPro" id="IPR043128">
    <property type="entry name" value="Rev_trsase/Diguanyl_cyclase"/>
</dbReference>
<feature type="non-terminal residue" evidence="11">
    <location>
        <position position="1"/>
    </location>
</feature>
<dbReference type="Gene3D" id="3.30.70.270">
    <property type="match status" value="1"/>
</dbReference>